<organism evidence="2">
    <name type="scientific">viral metagenome</name>
    <dbReference type="NCBI Taxonomy" id="1070528"/>
    <lineage>
        <taxon>unclassified sequences</taxon>
        <taxon>metagenomes</taxon>
        <taxon>organismal metagenomes</taxon>
    </lineage>
</organism>
<reference evidence="2" key="1">
    <citation type="journal article" date="2020" name="Nature">
        <title>Giant virus diversity and host interactions through global metagenomics.</title>
        <authorList>
            <person name="Schulz F."/>
            <person name="Roux S."/>
            <person name="Paez-Espino D."/>
            <person name="Jungbluth S."/>
            <person name="Walsh D.A."/>
            <person name="Denef V.J."/>
            <person name="McMahon K.D."/>
            <person name="Konstantinidis K.T."/>
            <person name="Eloe-Fadrosh E.A."/>
            <person name="Kyrpides N.C."/>
            <person name="Woyke T."/>
        </authorList>
    </citation>
    <scope>NUCLEOTIDE SEQUENCE</scope>
    <source>
        <strain evidence="2">GVMAG-S-1101182-85</strain>
    </source>
</reference>
<evidence type="ECO:0000313" key="2">
    <source>
        <dbReference type="EMBL" id="QHU14142.1"/>
    </source>
</evidence>
<proteinExistence type="predicted"/>
<evidence type="ECO:0000256" key="1">
    <source>
        <dbReference type="SAM" id="MobiDB-lite"/>
    </source>
</evidence>
<sequence length="277" mass="31291">MSSATNPVNPMGTPFESGSATESYPIQSSKLNPFFPPMCLGSHWDPTKIYQRTVPIALVSLPVNFRPYTKVCLEYRTSAPEEKAPEVPNSLVFPGGGDVYPPTRYLNNIDKESLLRRLDRPLGTCDPEQFQPNVNGDMYNSRLLVPESSKNPSRFVEELSMPQALLRVGPYGCRAEADQKNWDRSPRLFNNATKQDRYFAKGVEPPRQNIWQQVDQRCQDTIPNPPNYRFENRQQVRRPVIIAGSQNIAVVTSLGGNETQAYVDPNFTINYPVRPLA</sequence>
<feature type="region of interest" description="Disordered" evidence="1">
    <location>
        <begin position="1"/>
        <end position="24"/>
    </location>
</feature>
<dbReference type="EMBL" id="MN740831">
    <property type="protein sequence ID" value="QHU14142.1"/>
    <property type="molecule type" value="Genomic_DNA"/>
</dbReference>
<name>A0A6C0K7X6_9ZZZZ</name>
<protein>
    <submittedName>
        <fullName evidence="2">Uncharacterized protein</fullName>
    </submittedName>
</protein>
<dbReference type="AlphaFoldDB" id="A0A6C0K7X6"/>
<accession>A0A6C0K7X6</accession>